<dbReference type="Proteomes" id="UP000663840">
    <property type="component" value="Unassembled WGS sequence"/>
</dbReference>
<dbReference type="PANTHER" id="PTHR43976">
    <property type="entry name" value="SHORT CHAIN DEHYDROGENASE"/>
    <property type="match status" value="1"/>
</dbReference>
<dbReference type="Pfam" id="PF00106">
    <property type="entry name" value="adh_short"/>
    <property type="match status" value="1"/>
</dbReference>
<evidence type="ECO:0000256" key="2">
    <source>
        <dbReference type="ARBA" id="ARBA00023002"/>
    </source>
</evidence>
<dbReference type="PRINTS" id="PR00081">
    <property type="entry name" value="GDHRDH"/>
</dbReference>
<proteinExistence type="inferred from homology"/>
<dbReference type="PANTHER" id="PTHR43976:SF16">
    <property type="entry name" value="SHORT-CHAIN DEHYDROGENASE_REDUCTASE FAMILY PROTEIN"/>
    <property type="match status" value="1"/>
</dbReference>
<comment type="caution">
    <text evidence="4">The sequence shown here is derived from an EMBL/GenBank/DDBJ whole genome shotgun (WGS) entry which is preliminary data.</text>
</comment>
<keyword evidence="2" id="KW-0560">Oxidoreductase</keyword>
<dbReference type="EMBL" id="CAJMWR010000168">
    <property type="protein sequence ID" value="CAE6352269.1"/>
    <property type="molecule type" value="Genomic_DNA"/>
</dbReference>
<accession>A0A8H2WC70</accession>
<dbReference type="PRINTS" id="PR00080">
    <property type="entry name" value="SDRFAMILY"/>
</dbReference>
<dbReference type="InterPro" id="IPR036291">
    <property type="entry name" value="NAD(P)-bd_dom_sf"/>
</dbReference>
<dbReference type="InterPro" id="IPR051911">
    <property type="entry name" value="SDR_oxidoreductase"/>
</dbReference>
<dbReference type="CDD" id="cd05374">
    <property type="entry name" value="17beta-HSD-like_SDR_c"/>
    <property type="match status" value="1"/>
</dbReference>
<comment type="similarity">
    <text evidence="1 3">Belongs to the short-chain dehydrogenases/reductases (SDR) family.</text>
</comment>
<dbReference type="AlphaFoldDB" id="A0A8H2WC70"/>
<sequence>MPHSLENHSVWLITGCSTGMGRHFALTLLSLGQKVIATARNIDQVRDIEQAGAAVMTVDVTWSPDKLNEVAQNAIKVYGRVDYLINNAGYGYQGTIEEMSHQETHDLFSANVFGVMNVTRSFLPHFRERRSGGIIIMSSIASTQYFPGGAMYCITKAAVAAVGEALKVELDPLGIKVLTVDLGKFRTSFLERDTNLKKASQMIPDYKPVNDWFDDFRDKIAGNQPNDPKLGVLRIIEIITQSGMATGKEVPGRIPLGVDAKEQLIKRCQDTVEQLEEWSDIICSTGY</sequence>
<dbReference type="InterPro" id="IPR002347">
    <property type="entry name" value="SDR_fam"/>
</dbReference>
<dbReference type="Gene3D" id="3.40.50.720">
    <property type="entry name" value="NAD(P)-binding Rossmann-like Domain"/>
    <property type="match status" value="1"/>
</dbReference>
<evidence type="ECO:0000256" key="1">
    <source>
        <dbReference type="ARBA" id="ARBA00006484"/>
    </source>
</evidence>
<evidence type="ECO:0000313" key="5">
    <source>
        <dbReference type="Proteomes" id="UP000663840"/>
    </source>
</evidence>
<dbReference type="GO" id="GO:0016491">
    <property type="term" value="F:oxidoreductase activity"/>
    <property type="evidence" value="ECO:0007669"/>
    <property type="project" value="UniProtKB-KW"/>
</dbReference>
<gene>
    <name evidence="4" type="ORF">RDB_LOCUS9126</name>
</gene>
<dbReference type="SUPFAM" id="SSF51735">
    <property type="entry name" value="NAD(P)-binding Rossmann-fold domains"/>
    <property type="match status" value="1"/>
</dbReference>
<organism evidence="4 5">
    <name type="scientific">Rhizoctonia solani</name>
    <dbReference type="NCBI Taxonomy" id="456999"/>
    <lineage>
        <taxon>Eukaryota</taxon>
        <taxon>Fungi</taxon>
        <taxon>Dikarya</taxon>
        <taxon>Basidiomycota</taxon>
        <taxon>Agaricomycotina</taxon>
        <taxon>Agaricomycetes</taxon>
        <taxon>Cantharellales</taxon>
        <taxon>Ceratobasidiaceae</taxon>
        <taxon>Rhizoctonia</taxon>
    </lineage>
</organism>
<reference evidence="4" key="1">
    <citation type="submission" date="2021-01" db="EMBL/GenBank/DDBJ databases">
        <authorList>
            <person name="Kaushik A."/>
        </authorList>
    </citation>
    <scope>NUCLEOTIDE SEQUENCE</scope>
    <source>
        <strain evidence="4">AG1-1A</strain>
    </source>
</reference>
<evidence type="ECO:0000256" key="3">
    <source>
        <dbReference type="RuleBase" id="RU000363"/>
    </source>
</evidence>
<protein>
    <recommendedName>
        <fullName evidence="6">Oxidoreductase YusZ</fullName>
    </recommendedName>
</protein>
<evidence type="ECO:0008006" key="6">
    <source>
        <dbReference type="Google" id="ProtNLM"/>
    </source>
</evidence>
<evidence type="ECO:0000313" key="4">
    <source>
        <dbReference type="EMBL" id="CAE6352269.1"/>
    </source>
</evidence>
<name>A0A8H2WC70_9AGAM</name>